<dbReference type="AlphaFoldDB" id="A0A167GHG5"/>
<dbReference type="OrthoDB" id="3254408at2759"/>
<evidence type="ECO:0000313" key="1">
    <source>
        <dbReference type="EMBL" id="KZO90560.1"/>
    </source>
</evidence>
<proteinExistence type="predicted"/>
<keyword evidence="2" id="KW-1185">Reference proteome</keyword>
<dbReference type="Proteomes" id="UP000076738">
    <property type="component" value="Unassembled WGS sequence"/>
</dbReference>
<sequence length="261" mass="30249">MSAIAQEVEDHEALRLDMEVRLRSMRVFRPFVPSLPDRRWDVAILRSWQSFLQIPGRVEHDYYGLINMCLTQIFPISDGWRVHPQAGPEFGRKESANWLVFDVEYAFDGIDTRPARLVWEAKPLNTFDRVSKLGSTDIQIRERLADVGNTMDLPVLFGVSSIGQWLQLYTYTDTGDYWPPRPIPRNPNPNYVRDDWPNDWHTTNLFHPAGHDLLVKIREEILFQVGTVYGQAATTPSPDMKDRILEQLAEMEQGQPAPHRH</sequence>
<reference evidence="1 2" key="1">
    <citation type="journal article" date="2016" name="Mol. Biol. Evol.">
        <title>Comparative Genomics of Early-Diverging Mushroom-Forming Fungi Provides Insights into the Origins of Lignocellulose Decay Capabilities.</title>
        <authorList>
            <person name="Nagy L.G."/>
            <person name="Riley R."/>
            <person name="Tritt A."/>
            <person name="Adam C."/>
            <person name="Daum C."/>
            <person name="Floudas D."/>
            <person name="Sun H."/>
            <person name="Yadav J.S."/>
            <person name="Pangilinan J."/>
            <person name="Larsson K.H."/>
            <person name="Matsuura K."/>
            <person name="Barry K."/>
            <person name="Labutti K."/>
            <person name="Kuo R."/>
            <person name="Ohm R.A."/>
            <person name="Bhattacharya S.S."/>
            <person name="Shirouzu T."/>
            <person name="Yoshinaga Y."/>
            <person name="Martin F.M."/>
            <person name="Grigoriev I.V."/>
            <person name="Hibbett D.S."/>
        </authorList>
    </citation>
    <scope>NUCLEOTIDE SEQUENCE [LARGE SCALE GENOMIC DNA]</scope>
    <source>
        <strain evidence="1 2">TUFC12733</strain>
    </source>
</reference>
<protein>
    <submittedName>
        <fullName evidence="1">Uncharacterized protein</fullName>
    </submittedName>
</protein>
<evidence type="ECO:0000313" key="2">
    <source>
        <dbReference type="Proteomes" id="UP000076738"/>
    </source>
</evidence>
<gene>
    <name evidence="1" type="ORF">CALVIDRAFT_542597</name>
</gene>
<dbReference type="STRING" id="1330018.A0A167GHG5"/>
<dbReference type="EMBL" id="KV417339">
    <property type="protein sequence ID" value="KZO90560.1"/>
    <property type="molecule type" value="Genomic_DNA"/>
</dbReference>
<accession>A0A167GHG5</accession>
<organism evidence="1 2">
    <name type="scientific">Calocera viscosa (strain TUFC12733)</name>
    <dbReference type="NCBI Taxonomy" id="1330018"/>
    <lineage>
        <taxon>Eukaryota</taxon>
        <taxon>Fungi</taxon>
        <taxon>Dikarya</taxon>
        <taxon>Basidiomycota</taxon>
        <taxon>Agaricomycotina</taxon>
        <taxon>Dacrymycetes</taxon>
        <taxon>Dacrymycetales</taxon>
        <taxon>Dacrymycetaceae</taxon>
        <taxon>Calocera</taxon>
    </lineage>
</organism>
<name>A0A167GHG5_CALVF</name>